<dbReference type="EMBL" id="VIFK01000459">
    <property type="protein sequence ID" value="TQE93642.1"/>
    <property type="molecule type" value="Genomic_DNA"/>
</dbReference>
<reference evidence="1 2" key="1">
    <citation type="submission" date="2019-06" db="EMBL/GenBank/DDBJ databases">
        <title>Metagenome assembled Genome of Spiribacter salinus SL48-SHIP from the microbial mat of Salt Lake 48 (Novosibirsk region, Russia).</title>
        <authorList>
            <person name="Shipova A."/>
            <person name="Rozanov A.S."/>
            <person name="Bryanskaya A.V."/>
            <person name="Peltek S.E."/>
        </authorList>
    </citation>
    <scope>NUCLEOTIDE SEQUENCE [LARGE SCALE GENOMIC DNA]</scope>
    <source>
        <strain evidence="1">SL48-SHIP-2</strain>
    </source>
</reference>
<organism evidence="1 2">
    <name type="scientific">Spiribacter salinus</name>
    <dbReference type="NCBI Taxonomy" id="1335746"/>
    <lineage>
        <taxon>Bacteria</taxon>
        <taxon>Pseudomonadati</taxon>
        <taxon>Pseudomonadota</taxon>
        <taxon>Gammaproteobacteria</taxon>
        <taxon>Chromatiales</taxon>
        <taxon>Ectothiorhodospiraceae</taxon>
        <taxon>Spiribacter</taxon>
    </lineage>
</organism>
<evidence type="ECO:0000313" key="2">
    <source>
        <dbReference type="Proteomes" id="UP000315400"/>
    </source>
</evidence>
<evidence type="ECO:0000313" key="1">
    <source>
        <dbReference type="EMBL" id="TQE93642.1"/>
    </source>
</evidence>
<sequence>MTTDALVDTSAMLGQLVAECASERVLLISDQSSLTSQVLAHGGQSLTGADSEAERLPDARLELAIVDGEANLSADSATTLVSRLRDVHAERVVVIAAADEGTILSRQALIGLGFHRRGISADHGSRRRRWYEFDMAHYKVTPDWLNARHWANPELWDKYRW</sequence>
<proteinExistence type="predicted"/>
<gene>
    <name evidence="1" type="ORF">FKY71_18100</name>
</gene>
<dbReference type="RefSeq" id="WP_222518749.1">
    <property type="nucleotide sequence ID" value="NZ_MBFX01000002.1"/>
</dbReference>
<dbReference type="InterPro" id="IPR046199">
    <property type="entry name" value="DUF6231"/>
</dbReference>
<comment type="caution">
    <text evidence="1">The sequence shown here is derived from an EMBL/GenBank/DDBJ whole genome shotgun (WGS) entry which is preliminary data.</text>
</comment>
<dbReference type="Pfam" id="PF19742">
    <property type="entry name" value="DUF6231"/>
    <property type="match status" value="1"/>
</dbReference>
<name>A0A540VA82_9GAMM</name>
<accession>A0A540VA82</accession>
<dbReference type="Proteomes" id="UP000315400">
    <property type="component" value="Unassembled WGS sequence"/>
</dbReference>
<dbReference type="AlphaFoldDB" id="A0A540VA82"/>
<protein>
    <submittedName>
        <fullName evidence="1">Uncharacterized protein</fullName>
    </submittedName>
</protein>
<dbReference type="STRING" id="1260251.SPISAL_04310"/>